<name>A0ACB8B4M9_9AGAM</name>
<keyword evidence="2" id="KW-1185">Reference proteome</keyword>
<evidence type="ECO:0000313" key="2">
    <source>
        <dbReference type="Proteomes" id="UP000790709"/>
    </source>
</evidence>
<accession>A0ACB8B4M9</accession>
<reference evidence="1" key="1">
    <citation type="journal article" date="2021" name="New Phytol.">
        <title>Evolutionary innovations through gain and loss of genes in the ectomycorrhizal Boletales.</title>
        <authorList>
            <person name="Wu G."/>
            <person name="Miyauchi S."/>
            <person name="Morin E."/>
            <person name="Kuo A."/>
            <person name="Drula E."/>
            <person name="Varga T."/>
            <person name="Kohler A."/>
            <person name="Feng B."/>
            <person name="Cao Y."/>
            <person name="Lipzen A."/>
            <person name="Daum C."/>
            <person name="Hundley H."/>
            <person name="Pangilinan J."/>
            <person name="Johnson J."/>
            <person name="Barry K."/>
            <person name="LaButti K."/>
            <person name="Ng V."/>
            <person name="Ahrendt S."/>
            <person name="Min B."/>
            <person name="Choi I.G."/>
            <person name="Park H."/>
            <person name="Plett J.M."/>
            <person name="Magnuson J."/>
            <person name="Spatafora J.W."/>
            <person name="Nagy L.G."/>
            <person name="Henrissat B."/>
            <person name="Grigoriev I.V."/>
            <person name="Yang Z.L."/>
            <person name="Xu J."/>
            <person name="Martin F.M."/>
        </authorList>
    </citation>
    <scope>NUCLEOTIDE SEQUENCE</scope>
    <source>
        <strain evidence="1">KUC20120723A-06</strain>
    </source>
</reference>
<proteinExistence type="predicted"/>
<organism evidence="1 2">
    <name type="scientific">Leucogyrophana mollusca</name>
    <dbReference type="NCBI Taxonomy" id="85980"/>
    <lineage>
        <taxon>Eukaryota</taxon>
        <taxon>Fungi</taxon>
        <taxon>Dikarya</taxon>
        <taxon>Basidiomycota</taxon>
        <taxon>Agaricomycotina</taxon>
        <taxon>Agaricomycetes</taxon>
        <taxon>Agaricomycetidae</taxon>
        <taxon>Boletales</taxon>
        <taxon>Boletales incertae sedis</taxon>
        <taxon>Leucogyrophana</taxon>
    </lineage>
</organism>
<sequence length="499" mass="53480">MIVPKRLHHSPPPSSSISPELALGPSQSSPLASPPSTPPRGHRPSISKPMTWLTRSSTSGSSHSAPYAAPKPIRISEPKFDNSLEIFNIKRGGALGSGAIVVRTPQEALSSTTDQLFDFFDEDEENSGVDGNEDAETERGRDLPSPPHSPPPPPPPAKSKSPRPVVLSRTSPIPTSRSSPSLPLRESSTPPCPTRPPPPAPIAAPITTLRPSLKPRSVSSSEYSPPVPALPANVPASPPPPPFEAILLSSVPSSAIDPSKIIVTLETSTMTHRTTLQTLTSRPSFLSSYITSLFPRKSETASLRSHASDLSSGPDSSFSAMFHDHLASSGLLSQSSSNIHIFLDRPSAPYAHILTYLRSSPTSAEHPAMLPRAAQLVSSSRSRLEALLELRDEASYLDLDELYKLCNDEINQRQSIVIPTHVRGASGSSSASIHSLHTLRERSEPNEDTRLSHISTETSQGVLQSPSVPRHSSLRGRSQTRKEVSVAASLKTRPPAGWI</sequence>
<dbReference type="Proteomes" id="UP000790709">
    <property type="component" value="Unassembled WGS sequence"/>
</dbReference>
<comment type="caution">
    <text evidence="1">The sequence shown here is derived from an EMBL/GenBank/DDBJ whole genome shotgun (WGS) entry which is preliminary data.</text>
</comment>
<evidence type="ECO:0000313" key="1">
    <source>
        <dbReference type="EMBL" id="KAH7920176.1"/>
    </source>
</evidence>
<protein>
    <submittedName>
        <fullName evidence="1">Uncharacterized protein</fullName>
    </submittedName>
</protein>
<dbReference type="EMBL" id="MU266599">
    <property type="protein sequence ID" value="KAH7920176.1"/>
    <property type="molecule type" value="Genomic_DNA"/>
</dbReference>
<gene>
    <name evidence="1" type="ORF">BV22DRAFT_1199102</name>
</gene>